<evidence type="ECO:0000256" key="2">
    <source>
        <dbReference type="ARBA" id="ARBA00022630"/>
    </source>
</evidence>
<dbReference type="GO" id="GO:0008202">
    <property type="term" value="P:steroid metabolic process"/>
    <property type="evidence" value="ECO:0007669"/>
    <property type="project" value="UniProtKB-ARBA"/>
</dbReference>
<dbReference type="PANTHER" id="PTHR43400:SF10">
    <property type="entry name" value="3-OXOSTEROID 1-DEHYDROGENASE"/>
    <property type="match status" value="1"/>
</dbReference>
<keyword evidence="3" id="KW-0274">FAD</keyword>
<evidence type="ECO:0000259" key="5">
    <source>
        <dbReference type="Pfam" id="PF00890"/>
    </source>
</evidence>
<dbReference type="InterPro" id="IPR050315">
    <property type="entry name" value="FAD-oxidoreductase_2"/>
</dbReference>
<dbReference type="InterPro" id="IPR027477">
    <property type="entry name" value="Succ_DH/fumarate_Rdtase_cat_sf"/>
</dbReference>
<dbReference type="RefSeq" id="WP_048896391.1">
    <property type="nucleotide sequence ID" value="NZ_LFOD01000039.1"/>
</dbReference>
<dbReference type="Gene3D" id="3.50.50.60">
    <property type="entry name" value="FAD/NAD(P)-binding domain"/>
    <property type="match status" value="1"/>
</dbReference>
<dbReference type="Pfam" id="PF00890">
    <property type="entry name" value="FAD_binding_2"/>
    <property type="match status" value="1"/>
</dbReference>
<dbReference type="PRINTS" id="PR00368">
    <property type="entry name" value="FADPNR"/>
</dbReference>
<dbReference type="GO" id="GO:0033765">
    <property type="term" value="F:steroid dehydrogenase activity, acting on the CH-CH group of donors"/>
    <property type="evidence" value="ECO:0007669"/>
    <property type="project" value="UniProtKB-ARBA"/>
</dbReference>
<proteinExistence type="predicted"/>
<dbReference type="InterPro" id="IPR003953">
    <property type="entry name" value="FAD-dep_OxRdtase_2_FAD-bd"/>
</dbReference>
<reference evidence="6 7" key="1">
    <citation type="submission" date="2015-06" db="EMBL/GenBank/DDBJ databases">
        <title>Genome sequence of Mycobacterium conceptionense strain MLE.</title>
        <authorList>
            <person name="Greninger A.L."/>
            <person name="Cunningham G."/>
            <person name="Chiu C.Y."/>
            <person name="Miller S."/>
        </authorList>
    </citation>
    <scope>NUCLEOTIDE SEQUENCE [LARGE SCALE GENOMIC DNA]</scope>
    <source>
        <strain evidence="6 7">MLE</strain>
    </source>
</reference>
<organism evidence="6 7">
    <name type="scientific">Mycolicibacterium conceptionense</name>
    <dbReference type="NCBI Taxonomy" id="451644"/>
    <lineage>
        <taxon>Bacteria</taxon>
        <taxon>Bacillati</taxon>
        <taxon>Actinomycetota</taxon>
        <taxon>Actinomycetes</taxon>
        <taxon>Mycobacteriales</taxon>
        <taxon>Mycobacteriaceae</taxon>
        <taxon>Mycolicibacterium</taxon>
    </lineage>
</organism>
<name>A0A0J8U0M5_9MYCO</name>
<evidence type="ECO:0000256" key="4">
    <source>
        <dbReference type="ARBA" id="ARBA00023002"/>
    </source>
</evidence>
<dbReference type="SUPFAM" id="SSF51905">
    <property type="entry name" value="FAD/NAD(P)-binding domain"/>
    <property type="match status" value="1"/>
</dbReference>
<keyword evidence="2" id="KW-0285">Flavoprotein</keyword>
<dbReference type="PATRIC" id="fig|451644.5.peg.5821"/>
<dbReference type="Proteomes" id="UP000037594">
    <property type="component" value="Unassembled WGS sequence"/>
</dbReference>
<sequence>MEDEGTVERRLVDVVVIGGGIAGLSAALAAAENGAETVLLEKQPLLGGSTAMSGGLFAFADTEEQRAQGISDSPERLQQDLRDVGGARNDVRLLEAYAGRQSEVQEWIKSKGIAFGTIKLGAGQSVARSHHTSIHELLKTFRVAFLDTGRGRILTEHRAVRLDREGSRVCAVEAQSPDGRIRFDVRGGVVIATGGFSRSKELLETFAPSQAGALPYGGLGNTGDGLRMAWRLGAGFRDMGYVSGTYGSHPETGPEQNELLCSFYMGGIIVNRDGQRFVDESLSYKVIGDACLRQPEGLGYQVFDAQVRAKSAPGVALSDIDFLEDKGRLFIANTVEELASAAGIDGPELVKTIERYNEDVRCGQADEFGRDSLCNHVGERLQITEAPFYAYPAMTMMTSTYCGLTITPNAEVVDVEGSIIEGLYAAGEVTGGFHGLAPMTGASLGMGALFGRTAGYEAARRSQ</sequence>
<dbReference type="SUPFAM" id="SSF56425">
    <property type="entry name" value="Succinate dehydrogenase/fumarate reductase flavoprotein, catalytic domain"/>
    <property type="match status" value="1"/>
</dbReference>
<dbReference type="InterPro" id="IPR036188">
    <property type="entry name" value="FAD/NAD-bd_sf"/>
</dbReference>
<protein>
    <submittedName>
        <fullName evidence="6">Reductase flavoprotein subunit</fullName>
    </submittedName>
</protein>
<dbReference type="EMBL" id="LFOD01000039">
    <property type="protein sequence ID" value="KMV14852.1"/>
    <property type="molecule type" value="Genomic_DNA"/>
</dbReference>
<comment type="caution">
    <text evidence="6">The sequence shown here is derived from an EMBL/GenBank/DDBJ whole genome shotgun (WGS) entry which is preliminary data.</text>
</comment>
<gene>
    <name evidence="6" type="ORF">ACT17_28400</name>
</gene>
<keyword evidence="4" id="KW-0560">Oxidoreductase</keyword>
<evidence type="ECO:0000313" key="6">
    <source>
        <dbReference type="EMBL" id="KMV14852.1"/>
    </source>
</evidence>
<evidence type="ECO:0000313" key="7">
    <source>
        <dbReference type="Proteomes" id="UP000037594"/>
    </source>
</evidence>
<dbReference type="PANTHER" id="PTHR43400">
    <property type="entry name" value="FUMARATE REDUCTASE"/>
    <property type="match status" value="1"/>
</dbReference>
<feature type="domain" description="FAD-dependent oxidoreductase 2 FAD-binding" evidence="5">
    <location>
        <begin position="13"/>
        <end position="444"/>
    </location>
</feature>
<dbReference type="OrthoDB" id="9813348at2"/>
<evidence type="ECO:0000256" key="1">
    <source>
        <dbReference type="ARBA" id="ARBA00001974"/>
    </source>
</evidence>
<dbReference type="AlphaFoldDB" id="A0A0J8U0M5"/>
<accession>A0A0J8U0M5</accession>
<evidence type="ECO:0000256" key="3">
    <source>
        <dbReference type="ARBA" id="ARBA00022827"/>
    </source>
</evidence>
<dbReference type="Gene3D" id="3.90.700.10">
    <property type="entry name" value="Succinate dehydrogenase/fumarate reductase flavoprotein, catalytic domain"/>
    <property type="match status" value="1"/>
</dbReference>
<comment type="cofactor">
    <cofactor evidence="1">
        <name>FAD</name>
        <dbReference type="ChEBI" id="CHEBI:57692"/>
    </cofactor>
</comment>